<dbReference type="PROSITE" id="PS50949">
    <property type="entry name" value="HTH_GNTR"/>
    <property type="match status" value="1"/>
</dbReference>
<evidence type="ECO:0000313" key="6">
    <source>
        <dbReference type="Proteomes" id="UP000535437"/>
    </source>
</evidence>
<accession>A0A7Z0GJJ9</accession>
<feature type="domain" description="HTH gntR-type" evidence="4">
    <location>
        <begin position="13"/>
        <end position="80"/>
    </location>
</feature>
<dbReference type="Proteomes" id="UP000535437">
    <property type="component" value="Unassembled WGS sequence"/>
</dbReference>
<dbReference type="RefSeq" id="WP_179540677.1">
    <property type="nucleotide sequence ID" value="NZ_BAAALL010000004.1"/>
</dbReference>
<dbReference type="Pfam" id="PF07729">
    <property type="entry name" value="FCD"/>
    <property type="match status" value="1"/>
</dbReference>
<reference evidence="5 6" key="1">
    <citation type="submission" date="2020-07" db="EMBL/GenBank/DDBJ databases">
        <title>Sequencing the genomes of 1000 actinobacteria strains.</title>
        <authorList>
            <person name="Klenk H.-P."/>
        </authorList>
    </citation>
    <scope>NUCLEOTIDE SEQUENCE [LARGE SCALE GENOMIC DNA]</scope>
    <source>
        <strain evidence="5 6">DSM 15475</strain>
    </source>
</reference>
<dbReference type="Gene3D" id="1.20.120.530">
    <property type="entry name" value="GntR ligand-binding domain-like"/>
    <property type="match status" value="1"/>
</dbReference>
<protein>
    <submittedName>
        <fullName evidence="5">DNA-binding GntR family transcriptional regulator</fullName>
    </submittedName>
</protein>
<dbReference type="InterPro" id="IPR036388">
    <property type="entry name" value="WH-like_DNA-bd_sf"/>
</dbReference>
<comment type="caution">
    <text evidence="5">The sequence shown here is derived from an EMBL/GenBank/DDBJ whole genome shotgun (WGS) entry which is preliminary data.</text>
</comment>
<dbReference type="InterPro" id="IPR011711">
    <property type="entry name" value="GntR_C"/>
</dbReference>
<dbReference type="InterPro" id="IPR036390">
    <property type="entry name" value="WH_DNA-bd_sf"/>
</dbReference>
<keyword evidence="3" id="KW-0804">Transcription</keyword>
<dbReference type="PANTHER" id="PTHR43537">
    <property type="entry name" value="TRANSCRIPTIONAL REGULATOR, GNTR FAMILY"/>
    <property type="match status" value="1"/>
</dbReference>
<dbReference type="CDD" id="cd07377">
    <property type="entry name" value="WHTH_GntR"/>
    <property type="match status" value="1"/>
</dbReference>
<dbReference type="SMART" id="SM00895">
    <property type="entry name" value="FCD"/>
    <property type="match status" value="1"/>
</dbReference>
<organism evidence="5 6">
    <name type="scientific">Nesterenkonia xinjiangensis</name>
    <dbReference type="NCBI Taxonomy" id="225327"/>
    <lineage>
        <taxon>Bacteria</taxon>
        <taxon>Bacillati</taxon>
        <taxon>Actinomycetota</taxon>
        <taxon>Actinomycetes</taxon>
        <taxon>Micrococcales</taxon>
        <taxon>Micrococcaceae</taxon>
        <taxon>Nesterenkonia</taxon>
    </lineage>
</organism>
<evidence type="ECO:0000259" key="4">
    <source>
        <dbReference type="PROSITE" id="PS50949"/>
    </source>
</evidence>
<evidence type="ECO:0000256" key="1">
    <source>
        <dbReference type="ARBA" id="ARBA00023015"/>
    </source>
</evidence>
<dbReference type="AlphaFoldDB" id="A0A7Z0GJJ9"/>
<evidence type="ECO:0000256" key="2">
    <source>
        <dbReference type="ARBA" id="ARBA00023125"/>
    </source>
</evidence>
<dbReference type="Pfam" id="PF00392">
    <property type="entry name" value="GntR"/>
    <property type="match status" value="1"/>
</dbReference>
<keyword evidence="6" id="KW-1185">Reference proteome</keyword>
<evidence type="ECO:0000256" key="3">
    <source>
        <dbReference type="ARBA" id="ARBA00023163"/>
    </source>
</evidence>
<proteinExistence type="predicted"/>
<keyword evidence="2 5" id="KW-0238">DNA-binding</keyword>
<evidence type="ECO:0000313" key="5">
    <source>
        <dbReference type="EMBL" id="NYJ77155.1"/>
    </source>
</evidence>
<dbReference type="PANTHER" id="PTHR43537:SF24">
    <property type="entry name" value="GLUCONATE OPERON TRANSCRIPTIONAL REPRESSOR"/>
    <property type="match status" value="1"/>
</dbReference>
<gene>
    <name evidence="5" type="ORF">HNR09_000566</name>
</gene>
<dbReference type="EMBL" id="JACCFY010000001">
    <property type="protein sequence ID" value="NYJ77155.1"/>
    <property type="molecule type" value="Genomic_DNA"/>
</dbReference>
<keyword evidence="1" id="KW-0805">Transcription regulation</keyword>
<dbReference type="GO" id="GO:0003677">
    <property type="term" value="F:DNA binding"/>
    <property type="evidence" value="ECO:0007669"/>
    <property type="project" value="UniProtKB-KW"/>
</dbReference>
<dbReference type="InterPro" id="IPR008920">
    <property type="entry name" value="TF_FadR/GntR_C"/>
</dbReference>
<dbReference type="GO" id="GO:0003700">
    <property type="term" value="F:DNA-binding transcription factor activity"/>
    <property type="evidence" value="ECO:0007669"/>
    <property type="project" value="InterPro"/>
</dbReference>
<dbReference type="SUPFAM" id="SSF46785">
    <property type="entry name" value="Winged helix' DNA-binding domain"/>
    <property type="match status" value="1"/>
</dbReference>
<dbReference type="InterPro" id="IPR000524">
    <property type="entry name" value="Tscrpt_reg_HTH_GntR"/>
</dbReference>
<name>A0A7Z0GJJ9_9MICC</name>
<dbReference type="SUPFAM" id="SSF48008">
    <property type="entry name" value="GntR ligand-binding domain-like"/>
    <property type="match status" value="1"/>
</dbReference>
<sequence length="214" mass="23402">MPVPVARGVHRRGLLRDEVYRSIRQAIITGELGPGEQLRDTQLEDWLGVSRTPIREALLRLERDGLVSAQPGRRTTVAAEDPERVAQARDVAATLHELAVRTAAERLTDADLTQMDTANDRLRQALETHDAPGAVAADEAFHAVVVGRARNPVLQETLDQVVALLRRTEHLHFGSMTGTASPDQHDQILAALRDGDAEEAARLTRLNWAGLGEG</sequence>
<dbReference type="Gene3D" id="1.10.10.10">
    <property type="entry name" value="Winged helix-like DNA-binding domain superfamily/Winged helix DNA-binding domain"/>
    <property type="match status" value="1"/>
</dbReference>
<dbReference type="SMART" id="SM00345">
    <property type="entry name" value="HTH_GNTR"/>
    <property type="match status" value="1"/>
</dbReference>